<organism evidence="1 2">
    <name type="scientific">Caerostris darwini</name>
    <dbReference type="NCBI Taxonomy" id="1538125"/>
    <lineage>
        <taxon>Eukaryota</taxon>
        <taxon>Metazoa</taxon>
        <taxon>Ecdysozoa</taxon>
        <taxon>Arthropoda</taxon>
        <taxon>Chelicerata</taxon>
        <taxon>Arachnida</taxon>
        <taxon>Araneae</taxon>
        <taxon>Araneomorphae</taxon>
        <taxon>Entelegynae</taxon>
        <taxon>Araneoidea</taxon>
        <taxon>Araneidae</taxon>
        <taxon>Caerostris</taxon>
    </lineage>
</organism>
<accession>A0AAV4QL49</accession>
<keyword evidence="2" id="KW-1185">Reference proteome</keyword>
<dbReference type="EMBL" id="BPLQ01004695">
    <property type="protein sequence ID" value="GIY09997.1"/>
    <property type="molecule type" value="Genomic_DNA"/>
</dbReference>
<dbReference type="AlphaFoldDB" id="A0AAV4QL49"/>
<comment type="caution">
    <text evidence="1">The sequence shown here is derived from an EMBL/GenBank/DDBJ whole genome shotgun (WGS) entry which is preliminary data.</text>
</comment>
<evidence type="ECO:0000313" key="2">
    <source>
        <dbReference type="Proteomes" id="UP001054837"/>
    </source>
</evidence>
<sequence>MRLFAVARREHLIEVRPSGEEAKTRRMKSVTGSDGRLKSLWRQFSGWVLIKIGNVRLDGRKKRGEVFKKPEVFRLSEKRPFFGMRLKTF</sequence>
<protein>
    <submittedName>
        <fullName evidence="1">Uncharacterized protein</fullName>
    </submittedName>
</protein>
<dbReference type="Proteomes" id="UP001054837">
    <property type="component" value="Unassembled WGS sequence"/>
</dbReference>
<gene>
    <name evidence="1" type="ORF">CDAR_448671</name>
</gene>
<name>A0AAV4QL49_9ARAC</name>
<proteinExistence type="predicted"/>
<evidence type="ECO:0000313" key="1">
    <source>
        <dbReference type="EMBL" id="GIY09997.1"/>
    </source>
</evidence>
<reference evidence="1 2" key="1">
    <citation type="submission" date="2021-06" db="EMBL/GenBank/DDBJ databases">
        <title>Caerostris darwini draft genome.</title>
        <authorList>
            <person name="Kono N."/>
            <person name="Arakawa K."/>
        </authorList>
    </citation>
    <scope>NUCLEOTIDE SEQUENCE [LARGE SCALE GENOMIC DNA]</scope>
</reference>